<dbReference type="InterPro" id="IPR009057">
    <property type="entry name" value="Homeodomain-like_sf"/>
</dbReference>
<dbReference type="GO" id="GO:0043565">
    <property type="term" value="F:sequence-specific DNA binding"/>
    <property type="evidence" value="ECO:0007669"/>
    <property type="project" value="InterPro"/>
</dbReference>
<evidence type="ECO:0000313" key="5">
    <source>
        <dbReference type="EMBL" id="PHY94969.1"/>
    </source>
</evidence>
<evidence type="ECO:0000313" key="6">
    <source>
        <dbReference type="Proteomes" id="UP000228751"/>
    </source>
</evidence>
<organism evidence="5 6">
    <name type="scientific">Acetobacter pomorum</name>
    <dbReference type="NCBI Taxonomy" id="65959"/>
    <lineage>
        <taxon>Bacteria</taxon>
        <taxon>Pseudomonadati</taxon>
        <taxon>Pseudomonadota</taxon>
        <taxon>Alphaproteobacteria</taxon>
        <taxon>Acetobacterales</taxon>
        <taxon>Acetobacteraceae</taxon>
        <taxon>Acetobacter</taxon>
    </lineage>
</organism>
<dbReference type="InterPro" id="IPR018060">
    <property type="entry name" value="HTH_AraC"/>
</dbReference>
<dbReference type="InterPro" id="IPR020449">
    <property type="entry name" value="Tscrpt_reg_AraC-type_HTH"/>
</dbReference>
<dbReference type="InterPro" id="IPR018062">
    <property type="entry name" value="HTH_AraC-typ_CS"/>
</dbReference>
<reference evidence="5 6" key="1">
    <citation type="submission" date="2017-10" db="EMBL/GenBank/DDBJ databases">
        <title>Genomic analysis of the genus Acetobacter.</title>
        <authorList>
            <person name="Kim K.H."/>
            <person name="Chun B.H."/>
            <person name="Son A.R."/>
            <person name="Jeon C.O."/>
        </authorList>
    </citation>
    <scope>NUCLEOTIDE SEQUENCE [LARGE SCALE GENOMIC DNA]</scope>
    <source>
        <strain evidence="5 6">LHT 2458</strain>
    </source>
</reference>
<sequence>MGVPCLPSRRAASLALEQLLPGKKIAQSEGDVWNDVDVQIFSRPLQEDEILVPAVAEPLLVWVISGEANIEERELTGPWEQSKARAGTFYLTQTDTPYLMRWQGKDDTCFEVLHLYLGLELVNRAGMSLNLNSSRIRMRDVSGGQDVFISGILSGLVAEMQSPAIANPLFVNGLLESLTVHLLRQYADTKSEAKPRSTLLPTWKLCRVLEHMEAHLAEPFDLDALAALCRMSRFHFSRSFRATTAQTPSGWFMQHRVQKASEMLRKTSLSIIEIALETGYESPSHFAQVFRRVTGLSPRDYRKMHSLNK</sequence>
<keyword evidence="6" id="KW-1185">Reference proteome</keyword>
<dbReference type="PROSITE" id="PS01124">
    <property type="entry name" value="HTH_ARAC_FAMILY_2"/>
    <property type="match status" value="1"/>
</dbReference>
<keyword evidence="2" id="KW-0238">DNA-binding</keyword>
<keyword evidence="3" id="KW-0804">Transcription</keyword>
<dbReference type="EMBL" id="PEBQ01000043">
    <property type="protein sequence ID" value="PHY94969.1"/>
    <property type="molecule type" value="Genomic_DNA"/>
</dbReference>
<dbReference type="GO" id="GO:0003700">
    <property type="term" value="F:DNA-binding transcription factor activity"/>
    <property type="evidence" value="ECO:0007669"/>
    <property type="project" value="InterPro"/>
</dbReference>
<gene>
    <name evidence="5" type="ORF">CSR02_03260</name>
</gene>
<name>A0A2G4REF9_9PROT</name>
<dbReference type="InterPro" id="IPR050204">
    <property type="entry name" value="AraC_XylS_family_regulators"/>
</dbReference>
<dbReference type="PRINTS" id="PR00032">
    <property type="entry name" value="HTHARAC"/>
</dbReference>
<dbReference type="PROSITE" id="PS00041">
    <property type="entry name" value="HTH_ARAC_FAMILY_1"/>
    <property type="match status" value="1"/>
</dbReference>
<dbReference type="AlphaFoldDB" id="A0A2G4REF9"/>
<keyword evidence="1" id="KW-0805">Transcription regulation</keyword>
<dbReference type="OrthoDB" id="9806208at2"/>
<evidence type="ECO:0000256" key="2">
    <source>
        <dbReference type="ARBA" id="ARBA00023125"/>
    </source>
</evidence>
<accession>A0A2G4REF9</accession>
<proteinExistence type="predicted"/>
<protein>
    <submittedName>
        <fullName evidence="5">AraC family transcriptional regulator</fullName>
    </submittedName>
</protein>
<evidence type="ECO:0000256" key="3">
    <source>
        <dbReference type="ARBA" id="ARBA00023163"/>
    </source>
</evidence>
<evidence type="ECO:0000259" key="4">
    <source>
        <dbReference type="PROSITE" id="PS01124"/>
    </source>
</evidence>
<dbReference type="SMART" id="SM00342">
    <property type="entry name" value="HTH_ARAC"/>
    <property type="match status" value="1"/>
</dbReference>
<dbReference type="PANTHER" id="PTHR46796:SF6">
    <property type="entry name" value="ARAC SUBFAMILY"/>
    <property type="match status" value="1"/>
</dbReference>
<dbReference type="Gene3D" id="1.10.10.60">
    <property type="entry name" value="Homeodomain-like"/>
    <property type="match status" value="2"/>
</dbReference>
<evidence type="ECO:0000256" key="1">
    <source>
        <dbReference type="ARBA" id="ARBA00023015"/>
    </source>
</evidence>
<comment type="caution">
    <text evidence="5">The sequence shown here is derived from an EMBL/GenBank/DDBJ whole genome shotgun (WGS) entry which is preliminary data.</text>
</comment>
<dbReference type="Proteomes" id="UP000228751">
    <property type="component" value="Unassembled WGS sequence"/>
</dbReference>
<dbReference type="Pfam" id="PF12833">
    <property type="entry name" value="HTH_18"/>
    <property type="match status" value="1"/>
</dbReference>
<feature type="domain" description="HTH araC/xylS-type" evidence="4">
    <location>
        <begin position="206"/>
        <end position="304"/>
    </location>
</feature>
<dbReference type="SUPFAM" id="SSF46689">
    <property type="entry name" value="Homeodomain-like"/>
    <property type="match status" value="2"/>
</dbReference>
<dbReference type="PANTHER" id="PTHR46796">
    <property type="entry name" value="HTH-TYPE TRANSCRIPTIONAL ACTIVATOR RHAS-RELATED"/>
    <property type="match status" value="1"/>
</dbReference>
<dbReference type="RefSeq" id="WP_099540564.1">
    <property type="nucleotide sequence ID" value="NZ_PEBQ01000043.1"/>
</dbReference>